<feature type="region of interest" description="Disordered" evidence="1">
    <location>
        <begin position="344"/>
        <end position="441"/>
    </location>
</feature>
<accession>A0A9Q1G603</accession>
<sequence length="545" mass="59768">MSGLTVGVESRGQGQKVGAANGLEIPYLGYVELDVEVLGKVLPKMGILVSNRLVRNGLVHCLNANNWNASWRRAVLGKRVASPGSAIRIPAGSLHFVSATCNQGPGPALDTVLLEPLPYGKGYLPVNLLISSALLSVSRGTVNVPVVNVGEEDQWLKPRTVLGTLHLANVQSPSQSIQVKEQMGDQGRVAFIQSMAVESSPPPTIPGLDELKWPELSPQEAQTARTLLEKHRDAFSLYDGDLGWQADEEPALTTPDDWVTKHQDHLASVYVTARKQLEAAAISRDRRQPPTTMSILPVGTLVYRKNHVLGRRKIQDVWESTVYQVVECLDNIGTVYKIQSRNNPGLQKNIHRSELRPITGKGAPLSEPLTVPPPLSIMDEASSTGDETEDDDSNDRFLSGFVVLPNQRIAHPQDQPRPGQVEKNPTTTEPEPALGHWSPGAYLVPIQDHPELFEENRPQPPERSGPTRQPLEPDGVIVRRSTRTTAGQHSNPFNLPQPLAQPTLSPSVNFQQVVFRPWNKCYSSSVRLSYVTRTATFQSGGVCNR</sequence>
<evidence type="ECO:0000313" key="2">
    <source>
        <dbReference type="EMBL" id="KAJ8375688.1"/>
    </source>
</evidence>
<dbReference type="AlphaFoldDB" id="A0A9Q1G603"/>
<name>A0A9Q1G603_SYNKA</name>
<gene>
    <name evidence="2" type="ORF">SKAU_G00062680</name>
</gene>
<evidence type="ECO:0000256" key="1">
    <source>
        <dbReference type="SAM" id="MobiDB-lite"/>
    </source>
</evidence>
<dbReference type="Proteomes" id="UP001152622">
    <property type="component" value="Chromosome 2"/>
</dbReference>
<organism evidence="2 3">
    <name type="scientific">Synaphobranchus kaupii</name>
    <name type="common">Kaup's arrowtooth eel</name>
    <dbReference type="NCBI Taxonomy" id="118154"/>
    <lineage>
        <taxon>Eukaryota</taxon>
        <taxon>Metazoa</taxon>
        <taxon>Chordata</taxon>
        <taxon>Craniata</taxon>
        <taxon>Vertebrata</taxon>
        <taxon>Euteleostomi</taxon>
        <taxon>Actinopterygii</taxon>
        <taxon>Neopterygii</taxon>
        <taxon>Teleostei</taxon>
        <taxon>Anguilliformes</taxon>
        <taxon>Synaphobranchidae</taxon>
        <taxon>Synaphobranchus</taxon>
    </lineage>
</organism>
<evidence type="ECO:0000313" key="3">
    <source>
        <dbReference type="Proteomes" id="UP001152622"/>
    </source>
</evidence>
<dbReference type="OrthoDB" id="8960602at2759"/>
<dbReference type="EMBL" id="JAINUF010000002">
    <property type="protein sequence ID" value="KAJ8375688.1"/>
    <property type="molecule type" value="Genomic_DNA"/>
</dbReference>
<comment type="caution">
    <text evidence="2">The sequence shown here is derived from an EMBL/GenBank/DDBJ whole genome shotgun (WGS) entry which is preliminary data.</text>
</comment>
<protein>
    <submittedName>
        <fullName evidence="2">Uncharacterized protein</fullName>
    </submittedName>
</protein>
<proteinExistence type="predicted"/>
<reference evidence="2" key="1">
    <citation type="journal article" date="2023" name="Science">
        <title>Genome structures resolve the early diversification of teleost fishes.</title>
        <authorList>
            <person name="Parey E."/>
            <person name="Louis A."/>
            <person name="Montfort J."/>
            <person name="Bouchez O."/>
            <person name="Roques C."/>
            <person name="Iampietro C."/>
            <person name="Lluch J."/>
            <person name="Castinel A."/>
            <person name="Donnadieu C."/>
            <person name="Desvignes T."/>
            <person name="Floi Bucao C."/>
            <person name="Jouanno E."/>
            <person name="Wen M."/>
            <person name="Mejri S."/>
            <person name="Dirks R."/>
            <person name="Jansen H."/>
            <person name="Henkel C."/>
            <person name="Chen W.J."/>
            <person name="Zahm M."/>
            <person name="Cabau C."/>
            <person name="Klopp C."/>
            <person name="Thompson A.W."/>
            <person name="Robinson-Rechavi M."/>
            <person name="Braasch I."/>
            <person name="Lecointre G."/>
            <person name="Bobe J."/>
            <person name="Postlethwait J.H."/>
            <person name="Berthelot C."/>
            <person name="Roest Crollius H."/>
            <person name="Guiguen Y."/>
        </authorList>
    </citation>
    <scope>NUCLEOTIDE SEQUENCE</scope>
    <source>
        <strain evidence="2">WJC10195</strain>
    </source>
</reference>
<keyword evidence="3" id="KW-1185">Reference proteome</keyword>
<feature type="region of interest" description="Disordered" evidence="1">
    <location>
        <begin position="453"/>
        <end position="475"/>
    </location>
</feature>